<dbReference type="CDD" id="cd04474">
    <property type="entry name" value="RPA1_DBD_A"/>
    <property type="match status" value="1"/>
</dbReference>
<reference evidence="15 16" key="1">
    <citation type="submission" date="2017-01" db="EMBL/GenBank/DDBJ databases">
        <authorList>
            <person name="Mah S.A."/>
            <person name="Swanson W.J."/>
            <person name="Moy G.W."/>
            <person name="Vacquier V.D."/>
        </authorList>
    </citation>
    <scope>NUCLEOTIDE SEQUENCE [LARGE SCALE GENOMIC DNA]</scope>
    <source>
        <strain evidence="15 16">GSMNP</strain>
    </source>
</reference>
<dbReference type="GO" id="GO:0007004">
    <property type="term" value="P:telomere maintenance via telomerase"/>
    <property type="evidence" value="ECO:0007669"/>
    <property type="project" value="UniProtKB-ARBA"/>
</dbReference>
<dbReference type="GO" id="GO:0006310">
    <property type="term" value="P:DNA recombination"/>
    <property type="evidence" value="ECO:0007669"/>
    <property type="project" value="InterPro"/>
</dbReference>
<evidence type="ECO:0000256" key="5">
    <source>
        <dbReference type="ARBA" id="ARBA00022771"/>
    </source>
</evidence>
<evidence type="ECO:0000256" key="4">
    <source>
        <dbReference type="ARBA" id="ARBA00022723"/>
    </source>
</evidence>
<dbReference type="FunFam" id="2.40.50.140:FF:000064">
    <property type="entry name" value="Replication protein A subunit"/>
    <property type="match status" value="1"/>
</dbReference>
<dbReference type="Pfam" id="PF01336">
    <property type="entry name" value="tRNA_anti-codon"/>
    <property type="match status" value="1"/>
</dbReference>
<proteinExistence type="inferred from homology"/>
<feature type="compositionally biased region" description="Polar residues" evidence="10">
    <location>
        <begin position="132"/>
        <end position="152"/>
    </location>
</feature>
<dbReference type="GO" id="GO:0006281">
    <property type="term" value="P:DNA repair"/>
    <property type="evidence" value="ECO:0007669"/>
    <property type="project" value="InterPro"/>
</dbReference>
<evidence type="ECO:0000256" key="1">
    <source>
        <dbReference type="ARBA" id="ARBA00004123"/>
    </source>
</evidence>
<accession>A0A1R1Y2I5</accession>
<dbReference type="InterPro" id="IPR012340">
    <property type="entry name" value="NA-bd_OB-fold"/>
</dbReference>
<keyword evidence="3 9" id="KW-0235">DNA replication</keyword>
<evidence type="ECO:0000256" key="10">
    <source>
        <dbReference type="SAM" id="MobiDB-lite"/>
    </source>
</evidence>
<feature type="region of interest" description="Disordered" evidence="10">
    <location>
        <begin position="125"/>
        <end position="173"/>
    </location>
</feature>
<dbReference type="CDD" id="cd04476">
    <property type="entry name" value="RPA1_DBD_C"/>
    <property type="match status" value="1"/>
</dbReference>
<sequence>MTHNLSEGAIKAFETGQSDSFQTPVLQVISQLKEIVPAATSANKMTRFRAIVSDGVSSINGMLYLFVFFATQLNPLITSNELEQFSIITVKQYQVNPIKDGKHLLIILDMEVSGKATERILQRTGSAIPEPVQSNTSAYNQNSSLNPSSTVNNEKKPTINSSNQNSSFNNSGNSFNNEFKQFSNTGSFNNMKISKSNSGNEPATLPIASINPYQNRWTIKARVSGKSDIKTWSNQKGTGRLFNVTFMDSSGEIRATGFNDQIDQFYSMLEIGKVYYLSSARVNMANPKFNHVKNEYELVLESFSELSMCDENTDVPEITYNFTKISKLMDNEKDSVIGIFIFHKDNVLGVVIQVGELSEIRSKATNRAMTKRDLTIVDDTMYSVRLTLWGPQAENYGINDNPVIAFTKVRVGDFGGRTLSALSSSSIIPNPDIPEAYRLRSWYDKEGSTAKFNSFDSGMLSGNINVSNDQIKTISQIKDEGLGLGEKPDYYVLDATIVYIRQENIAYPACPSDNCSKKIFQEGDEWRCENCQKSYPKPEYRYIFSVNVSDHTGNMWLQCFNESGNELLGIKADDIMPIYENNKEEFDAIVAKANFLKFRFRCRAKNEVYNDVSRINNSVMTLKTIDYVADCDRLFDLISQY</sequence>
<evidence type="ECO:0000256" key="8">
    <source>
        <dbReference type="ARBA" id="ARBA00023242"/>
    </source>
</evidence>
<dbReference type="STRING" id="133412.A0A1R1Y2I5"/>
<dbReference type="AlphaFoldDB" id="A0A1R1Y2I5"/>
<organism evidence="15 16">
    <name type="scientific">Smittium culicis</name>
    <dbReference type="NCBI Taxonomy" id="133412"/>
    <lineage>
        <taxon>Eukaryota</taxon>
        <taxon>Fungi</taxon>
        <taxon>Fungi incertae sedis</taxon>
        <taxon>Zoopagomycota</taxon>
        <taxon>Kickxellomycotina</taxon>
        <taxon>Harpellomycetes</taxon>
        <taxon>Harpellales</taxon>
        <taxon>Legeriomycetaceae</taxon>
        <taxon>Smittium</taxon>
    </lineage>
</organism>
<dbReference type="Pfam" id="PF08646">
    <property type="entry name" value="Rep_fac-A_C"/>
    <property type="match status" value="1"/>
</dbReference>
<dbReference type="EMBL" id="LSSN01001111">
    <property type="protein sequence ID" value="OMJ20994.1"/>
    <property type="molecule type" value="Genomic_DNA"/>
</dbReference>
<keyword evidence="16" id="KW-1185">Reference proteome</keyword>
<dbReference type="Pfam" id="PF16900">
    <property type="entry name" value="REPA_OB_2"/>
    <property type="match status" value="1"/>
</dbReference>
<evidence type="ECO:0000259" key="14">
    <source>
        <dbReference type="Pfam" id="PF16900"/>
    </source>
</evidence>
<dbReference type="Gene3D" id="2.40.50.140">
    <property type="entry name" value="Nucleic acid-binding proteins"/>
    <property type="match status" value="4"/>
</dbReference>
<dbReference type="GO" id="GO:0005662">
    <property type="term" value="C:DNA replication factor A complex"/>
    <property type="evidence" value="ECO:0007669"/>
    <property type="project" value="UniProtKB-ARBA"/>
</dbReference>
<comment type="caution">
    <text evidence="15">The sequence shown here is derived from an EMBL/GenBank/DDBJ whole genome shotgun (WGS) entry which is preliminary data.</text>
</comment>
<evidence type="ECO:0000256" key="2">
    <source>
        <dbReference type="ARBA" id="ARBA00005690"/>
    </source>
</evidence>
<comment type="function">
    <text evidence="9">As part of the replication protein A (RPA/RP-A), a single-stranded DNA-binding heterotrimeric complex, may play an essential role in DNA replication, recombination and repair. Binds and stabilizes single-stranded DNA intermediates, preventing complementary DNA reannealing and recruiting different proteins involved in DNA metabolism.</text>
</comment>
<feature type="domain" description="Replication factor-A protein 1 N-terminal" evidence="12">
    <location>
        <begin position="5"/>
        <end position="112"/>
    </location>
</feature>
<keyword evidence="7 9" id="KW-0238">DNA-binding</keyword>
<evidence type="ECO:0000313" key="15">
    <source>
        <dbReference type="EMBL" id="OMJ20994.1"/>
    </source>
</evidence>
<evidence type="ECO:0000313" key="16">
    <source>
        <dbReference type="Proteomes" id="UP000187283"/>
    </source>
</evidence>
<dbReference type="InterPro" id="IPR013955">
    <property type="entry name" value="Rep_factor-A_C"/>
</dbReference>
<evidence type="ECO:0000259" key="13">
    <source>
        <dbReference type="Pfam" id="PF08646"/>
    </source>
</evidence>
<dbReference type="PANTHER" id="PTHR47165">
    <property type="entry name" value="OS03G0429900 PROTEIN"/>
    <property type="match status" value="1"/>
</dbReference>
<protein>
    <recommendedName>
        <fullName evidence="9">Replication protein A subunit</fullName>
    </recommendedName>
</protein>
<dbReference type="InterPro" id="IPR031657">
    <property type="entry name" value="REPA_OB_2"/>
</dbReference>
<dbReference type="Pfam" id="PF04057">
    <property type="entry name" value="Rep-A_N"/>
    <property type="match status" value="1"/>
</dbReference>
<evidence type="ECO:0000256" key="7">
    <source>
        <dbReference type="ARBA" id="ARBA00023125"/>
    </source>
</evidence>
<evidence type="ECO:0000256" key="6">
    <source>
        <dbReference type="ARBA" id="ARBA00022833"/>
    </source>
</evidence>
<keyword evidence="6 9" id="KW-0862">Zinc</keyword>
<comment type="similarity">
    <text evidence="2 9">Belongs to the replication factor A protein 1 family.</text>
</comment>
<dbReference type="NCBIfam" id="TIGR00617">
    <property type="entry name" value="rpa1"/>
    <property type="match status" value="1"/>
</dbReference>
<dbReference type="GO" id="GO:0008270">
    <property type="term" value="F:zinc ion binding"/>
    <property type="evidence" value="ECO:0007669"/>
    <property type="project" value="UniProtKB-KW"/>
</dbReference>
<dbReference type="CDD" id="cd04475">
    <property type="entry name" value="RPA1_DBD_B"/>
    <property type="match status" value="1"/>
</dbReference>
<feature type="domain" description="OB" evidence="11">
    <location>
        <begin position="217"/>
        <end position="305"/>
    </location>
</feature>
<feature type="compositionally biased region" description="Low complexity" evidence="10">
    <location>
        <begin position="160"/>
        <end position="173"/>
    </location>
</feature>
<evidence type="ECO:0000256" key="3">
    <source>
        <dbReference type="ARBA" id="ARBA00022705"/>
    </source>
</evidence>
<gene>
    <name evidence="15" type="ORF">AYI70_g3747</name>
</gene>
<dbReference type="FunFam" id="2.40.50.140:FF:000041">
    <property type="entry name" value="Replication protein A subunit"/>
    <property type="match status" value="1"/>
</dbReference>
<comment type="subcellular location">
    <subcellularLocation>
        <location evidence="1 9">Nucleus</location>
    </subcellularLocation>
</comment>
<dbReference type="InterPro" id="IPR047192">
    <property type="entry name" value="Euk_RPA1_DBD_C"/>
</dbReference>
<dbReference type="InterPro" id="IPR004591">
    <property type="entry name" value="Rfa1"/>
</dbReference>
<dbReference type="CDD" id="cd04477">
    <property type="entry name" value="RPA1N"/>
    <property type="match status" value="1"/>
</dbReference>
<keyword evidence="8 9" id="KW-0539">Nucleus</keyword>
<evidence type="ECO:0000259" key="12">
    <source>
        <dbReference type="Pfam" id="PF04057"/>
    </source>
</evidence>
<keyword evidence="5 9" id="KW-0863">Zinc-finger</keyword>
<evidence type="ECO:0000259" key="11">
    <source>
        <dbReference type="Pfam" id="PF01336"/>
    </source>
</evidence>
<evidence type="ECO:0000256" key="9">
    <source>
        <dbReference type="RuleBase" id="RU364130"/>
    </source>
</evidence>
<dbReference type="OrthoDB" id="1751331at2759"/>
<dbReference type="PANTHER" id="PTHR47165:SF4">
    <property type="entry name" value="OS03G0429900 PROTEIN"/>
    <property type="match status" value="1"/>
</dbReference>
<dbReference type="GO" id="GO:0006260">
    <property type="term" value="P:DNA replication"/>
    <property type="evidence" value="ECO:0007669"/>
    <property type="project" value="UniProtKB-KW"/>
</dbReference>
<dbReference type="GO" id="GO:0000781">
    <property type="term" value="C:chromosome, telomeric region"/>
    <property type="evidence" value="ECO:0007669"/>
    <property type="project" value="UniProtKB-ARBA"/>
</dbReference>
<dbReference type="FunFam" id="2.40.50.140:FF:000090">
    <property type="entry name" value="Replication protein A subunit"/>
    <property type="match status" value="1"/>
</dbReference>
<dbReference type="SUPFAM" id="SSF50249">
    <property type="entry name" value="Nucleic acid-binding proteins"/>
    <property type="match status" value="4"/>
</dbReference>
<dbReference type="Proteomes" id="UP000187283">
    <property type="component" value="Unassembled WGS sequence"/>
</dbReference>
<dbReference type="GO" id="GO:0003677">
    <property type="term" value="F:DNA binding"/>
    <property type="evidence" value="ECO:0007669"/>
    <property type="project" value="UniProtKB-KW"/>
</dbReference>
<comment type="subunit">
    <text evidence="9">Component of the heterotrimeric canonical replication protein A complex (RPA).</text>
</comment>
<name>A0A1R1Y2I5_9FUNG</name>
<dbReference type="InterPro" id="IPR007199">
    <property type="entry name" value="Rep_factor-A_N"/>
</dbReference>
<dbReference type="InterPro" id="IPR004365">
    <property type="entry name" value="NA-bd_OB_tRNA"/>
</dbReference>
<keyword evidence="4 9" id="KW-0479">Metal-binding</keyword>
<feature type="domain" description="Replication protein A OB" evidence="14">
    <location>
        <begin position="346"/>
        <end position="429"/>
    </location>
</feature>
<feature type="domain" description="Replication factor A C-terminal" evidence="13">
    <location>
        <begin position="490"/>
        <end position="634"/>
    </location>
</feature>